<evidence type="ECO:0000259" key="4">
    <source>
        <dbReference type="PROSITE" id="PS50887"/>
    </source>
</evidence>
<keyword evidence="1" id="KW-0472">Membrane</keyword>
<keyword evidence="13" id="KW-1185">Reference proteome</keyword>
<dbReference type="Proteomes" id="UP000286561">
    <property type="component" value="Unassembled WGS sequence"/>
</dbReference>
<comment type="subcellular location">
    <subcellularLocation>
        <location evidence="1">Cell membrane</location>
    </subcellularLocation>
</comment>
<keyword evidence="6" id="KW-0687">Ribonucleoprotein</keyword>
<dbReference type="Pfam" id="PF01368">
    <property type="entry name" value="DHH"/>
    <property type="match status" value="1"/>
</dbReference>
<dbReference type="PIRSF" id="PIRSF026583">
    <property type="entry name" value="YybT"/>
    <property type="match status" value="1"/>
</dbReference>
<feature type="domain" description="GGDEF" evidence="4">
    <location>
        <begin position="201"/>
        <end position="329"/>
    </location>
</feature>
<dbReference type="AlphaFoldDB" id="A0A174GXD9"/>
<keyword evidence="1" id="KW-1003">Cell membrane</keyword>
<evidence type="ECO:0000313" key="8">
    <source>
        <dbReference type="EMBL" id="RHC67574.1"/>
    </source>
</evidence>
<dbReference type="InterPro" id="IPR000160">
    <property type="entry name" value="GGDEF_dom"/>
</dbReference>
<sequence>MKREKNISRRVALNLWLPIIVVVFILVAALGVIEVNPGLGYTILVGDVIYLIAAVLCYEYTEKMISKEFLAAGFEQSQIQKQILKELPVPYVMTDQDGTIIWHNEQFSEIVGQKITKKSITQIFPGLYKKVFPQNGQMKEYCITHEEHKYHVECRNMVFKNLEQTEGEIQEDKETQGDILQVFYFFDETQLIGYKEESRKKSLVAGLIYIDNYEEVLENMEEVRQSLLLALVERKIMKYMQGLDAIIKGFEKDKFLFVFEEEKLEQLMESKFSILDEVRLINIGNELSMTLSIGVGVNGGSYTENYESARVAMDLALGRGGDQAVVRDGDAISYYGGKTQKVEKSTRVKARVKAHALREIMLTHDKIFVMGHKNPDADCVGAALGIYRLSKALNKSTYIVMDKDCPAIEPIVDGIYRERADEEEDIFVTNEEAMLLKDKSAMLIVVDVNVPAMTECPELLKSISTIVVLDHHRQSNETIKNAVVSYVEPYASSTCEMVAEILQYIVDKPKLKNIEADAMYSGILVDTDNFVIKAGVRTFEAAAYLRRAGADVTRVRKMFREDMEHCRIRTAIINKAEIYMDEFAISTFDGENVSGATVVGAKAANALLNIQGIRGSFVLTALQDCIYVSARSIDELNVQVIMEKFGGGGHLTMAAAQLKDVSLSDAAEMLKHTLRKMHEDGDI</sequence>
<dbReference type="SUPFAM" id="SSF64182">
    <property type="entry name" value="DHH phosphoesterases"/>
    <property type="match status" value="1"/>
</dbReference>
<comment type="function">
    <text evidence="1">Has phosphodiesterase (PDE) activity against cyclic-di-AMP (c-di-AMP).</text>
</comment>
<keyword evidence="1" id="KW-0378">Hydrolase</keyword>
<organism evidence="6 11">
    <name type="scientific">Anaerobutyricum hallii</name>
    <dbReference type="NCBI Taxonomy" id="39488"/>
    <lineage>
        <taxon>Bacteria</taxon>
        <taxon>Bacillati</taxon>
        <taxon>Bacillota</taxon>
        <taxon>Clostridia</taxon>
        <taxon>Lachnospirales</taxon>
        <taxon>Lachnospiraceae</taxon>
        <taxon>Anaerobutyricum</taxon>
    </lineage>
</organism>
<dbReference type="InterPro" id="IPR051319">
    <property type="entry name" value="Oligoribo/pAp-PDE_c-di-AMP_PDE"/>
</dbReference>
<dbReference type="FunFam" id="3.90.1640.10:FF:000002">
    <property type="entry name" value="Cyclic-di-AMP phosphodiesterase"/>
    <property type="match status" value="1"/>
</dbReference>
<dbReference type="InterPro" id="IPR003156">
    <property type="entry name" value="DHHA1_dom"/>
</dbReference>
<comment type="similarity">
    <text evidence="1">Belongs to the GdpP/PdeA phosphodiesterase family.</text>
</comment>
<dbReference type="Proteomes" id="UP000283700">
    <property type="component" value="Unassembled WGS sequence"/>
</dbReference>
<accession>A0A174GXD9</accession>
<reference evidence="12 13" key="2">
    <citation type="submission" date="2018-08" db="EMBL/GenBank/DDBJ databases">
        <title>A genome reference for cultivated species of the human gut microbiota.</title>
        <authorList>
            <person name="Zou Y."/>
            <person name="Xue W."/>
            <person name="Luo G."/>
        </authorList>
    </citation>
    <scope>NUCLEOTIDE SEQUENCE [LARGE SCALE GENOMIC DNA]</scope>
    <source>
        <strain evidence="9 12">AF31-17AC</strain>
        <strain evidence="8 13">AM34-3LB</strain>
        <strain evidence="7 14">AM48-23BH</strain>
    </source>
</reference>
<dbReference type="PROSITE" id="PS50887">
    <property type="entry name" value="GGDEF"/>
    <property type="match status" value="1"/>
</dbReference>
<dbReference type="EMBL" id="CYYC01000003">
    <property type="protein sequence ID" value="CUM80544.1"/>
    <property type="molecule type" value="Genomic_DNA"/>
</dbReference>
<dbReference type="RefSeq" id="WP_005349336.1">
    <property type="nucleotide sequence ID" value="NZ_BLYK01000012.1"/>
</dbReference>
<feature type="binding site" evidence="2">
    <location>
        <position position="372"/>
    </location>
    <ligand>
        <name>Mn(2+)</name>
        <dbReference type="ChEBI" id="CHEBI:29035"/>
        <label>1</label>
    </ligand>
</feature>
<dbReference type="PANTHER" id="PTHR47618:SF2">
    <property type="entry name" value="CYCLIC-DI-AMP PHOSPHODIESTERASE GDPP"/>
    <property type="match status" value="1"/>
</dbReference>
<dbReference type="EMBL" id="CYZL01000019">
    <property type="protein sequence ID" value="CUO65205.1"/>
    <property type="molecule type" value="Genomic_DNA"/>
</dbReference>
<evidence type="ECO:0000256" key="2">
    <source>
        <dbReference type="PIRSR" id="PIRSR026583-50"/>
    </source>
</evidence>
<dbReference type="InterPro" id="IPR035965">
    <property type="entry name" value="PAS-like_dom_sf"/>
</dbReference>
<dbReference type="OrthoDB" id="9759476at2"/>
<proteinExistence type="inferred from homology"/>
<feature type="binding site" evidence="2">
    <location>
        <position position="447"/>
    </location>
    <ligand>
        <name>Mn(2+)</name>
        <dbReference type="ChEBI" id="CHEBI:29035"/>
        <label>2</label>
    </ligand>
</feature>
<evidence type="ECO:0000313" key="10">
    <source>
        <dbReference type="Proteomes" id="UP000095390"/>
    </source>
</evidence>
<dbReference type="GO" id="GO:0046872">
    <property type="term" value="F:metal ion binding"/>
    <property type="evidence" value="ECO:0007669"/>
    <property type="project" value="UniProtKB-KW"/>
</dbReference>
<keyword evidence="2" id="KW-0479">Metal-binding</keyword>
<protein>
    <recommendedName>
        <fullName evidence="1">Cyclic-di-AMP phosphodiesterase</fullName>
        <ecNumber evidence="1">3.1.4.-</ecNumber>
    </recommendedName>
</protein>
<evidence type="ECO:0000313" key="13">
    <source>
        <dbReference type="Proteomes" id="UP000284621"/>
    </source>
</evidence>
<dbReference type="PROSITE" id="PS50112">
    <property type="entry name" value="PAS"/>
    <property type="match status" value="1"/>
</dbReference>
<dbReference type="EMBL" id="QSEP01000001">
    <property type="protein sequence ID" value="RGZ86882.1"/>
    <property type="molecule type" value="Genomic_DNA"/>
</dbReference>
<feature type="binding site" evidence="2">
    <location>
        <position position="378"/>
    </location>
    <ligand>
        <name>Mn(2+)</name>
        <dbReference type="ChEBI" id="CHEBI:29035"/>
        <label>2</label>
    </ligand>
</feature>
<dbReference type="GO" id="GO:0005840">
    <property type="term" value="C:ribosome"/>
    <property type="evidence" value="ECO:0007669"/>
    <property type="project" value="UniProtKB-KW"/>
</dbReference>
<feature type="domain" description="PAS" evidence="3">
    <location>
        <begin position="76"/>
        <end position="112"/>
    </location>
</feature>
<dbReference type="Proteomes" id="UP000284621">
    <property type="component" value="Unassembled WGS sequence"/>
</dbReference>
<evidence type="ECO:0000313" key="11">
    <source>
        <dbReference type="Proteomes" id="UP000095679"/>
    </source>
</evidence>
<feature type="binding site" evidence="2">
    <location>
        <position position="376"/>
    </location>
    <ligand>
        <name>Mn(2+)</name>
        <dbReference type="ChEBI" id="CHEBI:29035"/>
        <label>1</label>
    </ligand>
</feature>
<evidence type="ECO:0000259" key="3">
    <source>
        <dbReference type="PROSITE" id="PS50112"/>
    </source>
</evidence>
<dbReference type="EMBL" id="QSID01000002">
    <property type="protein sequence ID" value="RHC67574.1"/>
    <property type="molecule type" value="Genomic_DNA"/>
</dbReference>
<dbReference type="InterPro" id="IPR038763">
    <property type="entry name" value="DHH_sf"/>
</dbReference>
<evidence type="ECO:0000313" key="14">
    <source>
        <dbReference type="Proteomes" id="UP000286561"/>
    </source>
</evidence>
<dbReference type="GO" id="GO:0003676">
    <property type="term" value="F:nucleic acid binding"/>
    <property type="evidence" value="ECO:0007669"/>
    <property type="project" value="UniProtKB-UniRule"/>
</dbReference>
<comment type="cofactor">
    <cofactor evidence="2">
        <name>Mn(2+)</name>
        <dbReference type="ChEBI" id="CHEBI:29035"/>
    </cofactor>
    <text evidence="2">For phosphodiesterase activity, probably binds 2 Mn(2+) per subunit.</text>
</comment>
<dbReference type="Gene3D" id="3.90.1640.10">
    <property type="entry name" value="inorganic pyrophosphatase (n-terminal core)"/>
    <property type="match status" value="1"/>
</dbReference>
<feature type="binding site" evidence="2">
    <location>
        <position position="471"/>
    </location>
    <ligand>
        <name>Mn(2+)</name>
        <dbReference type="ChEBI" id="CHEBI:29035"/>
        <label>2</label>
    </ligand>
</feature>
<keyword evidence="6" id="KW-0689">Ribosomal protein</keyword>
<dbReference type="Gene3D" id="3.10.310.30">
    <property type="match status" value="1"/>
</dbReference>
<comment type="catalytic activity">
    <reaction evidence="1">
        <text>3',3'-c-di-AMP + H2O = 5'-O-phosphonoadenylyl-(3'-&gt;5')-adenosine + H(+)</text>
        <dbReference type="Rhea" id="RHEA:54420"/>
        <dbReference type="ChEBI" id="CHEBI:15377"/>
        <dbReference type="ChEBI" id="CHEBI:15378"/>
        <dbReference type="ChEBI" id="CHEBI:71500"/>
        <dbReference type="ChEBI" id="CHEBI:138171"/>
    </reaction>
</comment>
<dbReference type="Pfam" id="PF02272">
    <property type="entry name" value="DHHA1"/>
    <property type="match status" value="1"/>
</dbReference>
<dbReference type="GO" id="GO:0005886">
    <property type="term" value="C:plasma membrane"/>
    <property type="evidence" value="ECO:0007669"/>
    <property type="project" value="UniProtKB-SubCell"/>
</dbReference>
<dbReference type="EMBL" id="QRQO01000002">
    <property type="protein sequence ID" value="RHN17819.1"/>
    <property type="molecule type" value="Genomic_DNA"/>
</dbReference>
<evidence type="ECO:0000313" key="9">
    <source>
        <dbReference type="EMBL" id="RHN17819.1"/>
    </source>
</evidence>
<dbReference type="SUPFAM" id="SSF55785">
    <property type="entry name" value="PYP-like sensor domain (PAS domain)"/>
    <property type="match status" value="1"/>
</dbReference>
<dbReference type="GeneID" id="75047070"/>
<dbReference type="Proteomes" id="UP000095679">
    <property type="component" value="Unassembled WGS sequence"/>
</dbReference>
<dbReference type="Proteomes" id="UP000095390">
    <property type="component" value="Unassembled WGS sequence"/>
</dbReference>
<evidence type="ECO:0000313" key="12">
    <source>
        <dbReference type="Proteomes" id="UP000283700"/>
    </source>
</evidence>
<feature type="binding site" evidence="2">
    <location>
        <position position="526"/>
    </location>
    <ligand>
        <name>Mn(2+)</name>
        <dbReference type="ChEBI" id="CHEBI:29035"/>
        <label>2</label>
    </ligand>
</feature>
<dbReference type="EC" id="3.1.4.-" evidence="1"/>
<reference evidence="10 11" key="1">
    <citation type="submission" date="2015-09" db="EMBL/GenBank/DDBJ databases">
        <authorList>
            <consortium name="Pathogen Informatics"/>
        </authorList>
    </citation>
    <scope>NUCLEOTIDE SEQUENCE [LARGE SCALE GENOMIC DNA]</scope>
    <source>
        <strain evidence="6 11">2789STDY5834835</strain>
        <strain evidence="5 10">2789STDY5834966</strain>
    </source>
</reference>
<dbReference type="InterPro" id="IPR001667">
    <property type="entry name" value="DDH_dom"/>
</dbReference>
<name>A0A174GXD9_9FIRM</name>
<dbReference type="InterPro" id="IPR014528">
    <property type="entry name" value="GdpP/PdeA"/>
</dbReference>
<dbReference type="InterPro" id="IPR000014">
    <property type="entry name" value="PAS"/>
</dbReference>
<dbReference type="PANTHER" id="PTHR47618">
    <property type="entry name" value="BIFUNCTIONAL OLIGORIBONUCLEASE AND PAP PHOSPHATASE NRNA"/>
    <property type="match status" value="1"/>
</dbReference>
<evidence type="ECO:0000313" key="7">
    <source>
        <dbReference type="EMBL" id="RGZ86882.1"/>
    </source>
</evidence>
<dbReference type="Gene3D" id="3.30.450.20">
    <property type="entry name" value="PAS domain"/>
    <property type="match status" value="1"/>
</dbReference>
<dbReference type="SMART" id="SM00267">
    <property type="entry name" value="GGDEF"/>
    <property type="match status" value="1"/>
</dbReference>
<dbReference type="Pfam" id="PF24898">
    <property type="entry name" value="GGDEF_GdpP"/>
    <property type="match status" value="1"/>
</dbReference>
<keyword evidence="2" id="KW-0464">Manganese</keyword>
<feature type="binding site" evidence="2">
    <location>
        <position position="447"/>
    </location>
    <ligand>
        <name>Mn(2+)</name>
        <dbReference type="ChEBI" id="CHEBI:29035"/>
        <label>1</label>
    </ligand>
</feature>
<dbReference type="GO" id="GO:0016787">
    <property type="term" value="F:hydrolase activity"/>
    <property type="evidence" value="ECO:0007669"/>
    <property type="project" value="UniProtKB-UniRule"/>
</dbReference>
<evidence type="ECO:0000256" key="1">
    <source>
        <dbReference type="PIRNR" id="PIRNR026583"/>
    </source>
</evidence>
<evidence type="ECO:0000313" key="5">
    <source>
        <dbReference type="EMBL" id="CUM80544.1"/>
    </source>
</evidence>
<gene>
    <name evidence="8" type="ORF">DW833_02705</name>
    <name evidence="7" type="ORF">DW972_00295</name>
    <name evidence="9" type="ORF">DWZ29_01410</name>
    <name evidence="6" type="ORF">ERS852450_02161</name>
    <name evidence="5" type="ORF">ERS852578_00346</name>
</gene>
<evidence type="ECO:0000313" key="6">
    <source>
        <dbReference type="EMBL" id="CUO65205.1"/>
    </source>
</evidence>